<dbReference type="AlphaFoldDB" id="A0A2I0ABA7"/>
<name>A0A2I0ABA7_9ASPA</name>
<sequence length="63" mass="7279">MRRITPNSRRRRDQDEQQGPELTGAWRSIGDHTAFKRYGLSCSQTVSSVHRTAEARAWPPCEH</sequence>
<keyword evidence="3" id="KW-1185">Reference proteome</keyword>
<proteinExistence type="predicted"/>
<dbReference type="Proteomes" id="UP000236161">
    <property type="component" value="Unassembled WGS sequence"/>
</dbReference>
<organism evidence="2 3">
    <name type="scientific">Apostasia shenzhenica</name>
    <dbReference type="NCBI Taxonomy" id="1088818"/>
    <lineage>
        <taxon>Eukaryota</taxon>
        <taxon>Viridiplantae</taxon>
        <taxon>Streptophyta</taxon>
        <taxon>Embryophyta</taxon>
        <taxon>Tracheophyta</taxon>
        <taxon>Spermatophyta</taxon>
        <taxon>Magnoliopsida</taxon>
        <taxon>Liliopsida</taxon>
        <taxon>Asparagales</taxon>
        <taxon>Orchidaceae</taxon>
        <taxon>Apostasioideae</taxon>
        <taxon>Apostasia</taxon>
    </lineage>
</organism>
<evidence type="ECO:0000313" key="2">
    <source>
        <dbReference type="EMBL" id="PKA52838.1"/>
    </source>
</evidence>
<reference evidence="2 3" key="1">
    <citation type="journal article" date="2017" name="Nature">
        <title>The Apostasia genome and the evolution of orchids.</title>
        <authorList>
            <person name="Zhang G.Q."/>
            <person name="Liu K.W."/>
            <person name="Li Z."/>
            <person name="Lohaus R."/>
            <person name="Hsiao Y.Y."/>
            <person name="Niu S.C."/>
            <person name="Wang J.Y."/>
            <person name="Lin Y.C."/>
            <person name="Xu Q."/>
            <person name="Chen L.J."/>
            <person name="Yoshida K."/>
            <person name="Fujiwara S."/>
            <person name="Wang Z.W."/>
            <person name="Zhang Y.Q."/>
            <person name="Mitsuda N."/>
            <person name="Wang M."/>
            <person name="Liu G.H."/>
            <person name="Pecoraro L."/>
            <person name="Huang H.X."/>
            <person name="Xiao X.J."/>
            <person name="Lin M."/>
            <person name="Wu X.Y."/>
            <person name="Wu W.L."/>
            <person name="Chen Y.Y."/>
            <person name="Chang S.B."/>
            <person name="Sakamoto S."/>
            <person name="Ohme-Takagi M."/>
            <person name="Yagi M."/>
            <person name="Zeng S.J."/>
            <person name="Shen C.Y."/>
            <person name="Yeh C.M."/>
            <person name="Luo Y.B."/>
            <person name="Tsai W.C."/>
            <person name="Van de Peer Y."/>
            <person name="Liu Z.J."/>
        </authorList>
    </citation>
    <scope>NUCLEOTIDE SEQUENCE [LARGE SCALE GENOMIC DNA]</scope>
    <source>
        <strain evidence="3">cv. Shenzhen</strain>
        <tissue evidence="2">Stem</tissue>
    </source>
</reference>
<protein>
    <submittedName>
        <fullName evidence="2">Uncharacterized protein</fullName>
    </submittedName>
</protein>
<evidence type="ECO:0000313" key="3">
    <source>
        <dbReference type="Proteomes" id="UP000236161"/>
    </source>
</evidence>
<gene>
    <name evidence="2" type="ORF">AXF42_Ash001819</name>
</gene>
<feature type="region of interest" description="Disordered" evidence="1">
    <location>
        <begin position="1"/>
        <end position="27"/>
    </location>
</feature>
<feature type="compositionally biased region" description="Basic residues" evidence="1">
    <location>
        <begin position="1"/>
        <end position="11"/>
    </location>
</feature>
<dbReference type="EMBL" id="KZ452001">
    <property type="protein sequence ID" value="PKA52838.1"/>
    <property type="molecule type" value="Genomic_DNA"/>
</dbReference>
<evidence type="ECO:0000256" key="1">
    <source>
        <dbReference type="SAM" id="MobiDB-lite"/>
    </source>
</evidence>
<accession>A0A2I0ABA7</accession>